<keyword evidence="3" id="KW-0227">DNA damage</keyword>
<dbReference type="SMART" id="SM01232">
    <property type="entry name" value="H2TH"/>
    <property type="match status" value="1"/>
</dbReference>
<evidence type="ECO:0000313" key="11">
    <source>
        <dbReference type="EMBL" id="AOM76210.1"/>
    </source>
</evidence>
<reference evidence="11 12" key="1">
    <citation type="submission" date="2016-08" db="EMBL/GenBank/DDBJ databases">
        <authorList>
            <person name="Seilhamer J.J."/>
        </authorList>
    </citation>
    <scope>NUCLEOTIDE SEQUENCE [LARGE SCALE GENOMIC DNA]</scope>
    <source>
        <strain evidence="11 12">DX4</strain>
    </source>
</reference>
<evidence type="ECO:0000256" key="6">
    <source>
        <dbReference type="ARBA" id="ARBA00023204"/>
    </source>
</evidence>
<dbReference type="PANTHER" id="PTHR22993:SF9">
    <property type="entry name" value="FORMAMIDOPYRIMIDINE-DNA GLYCOSYLASE"/>
    <property type="match status" value="1"/>
</dbReference>
<dbReference type="RefSeq" id="WP_069377906.1">
    <property type="nucleotide sequence ID" value="NZ_CP017141.1"/>
</dbReference>
<protein>
    <submittedName>
        <fullName evidence="11">DNA-formamidopyrimidine glycosylase</fullName>
    </submittedName>
</protein>
<proteinExistence type="inferred from homology"/>
<evidence type="ECO:0000256" key="9">
    <source>
        <dbReference type="ARBA" id="ARBA00023295"/>
    </source>
</evidence>
<keyword evidence="5" id="KW-0238">DNA-binding</keyword>
<comment type="similarity">
    <text evidence="2">Belongs to the FPG family.</text>
</comment>
<evidence type="ECO:0000259" key="10">
    <source>
        <dbReference type="PROSITE" id="PS51068"/>
    </source>
</evidence>
<dbReference type="SMART" id="SM00898">
    <property type="entry name" value="Fapy_DNA_glyco"/>
    <property type="match status" value="1"/>
</dbReference>
<evidence type="ECO:0000256" key="3">
    <source>
        <dbReference type="ARBA" id="ARBA00022763"/>
    </source>
</evidence>
<comment type="catalytic activity">
    <reaction evidence="1">
        <text>Hydrolysis of DNA containing ring-opened 7-methylguanine residues, releasing 2,6-diamino-4-hydroxy-5-(N-methyl)formamidopyrimidine.</text>
        <dbReference type="EC" id="3.2.2.23"/>
    </reaction>
</comment>
<dbReference type="InterPro" id="IPR015886">
    <property type="entry name" value="H2TH_FPG"/>
</dbReference>
<keyword evidence="4" id="KW-0378">Hydrolase</keyword>
<dbReference type="SUPFAM" id="SSF81624">
    <property type="entry name" value="N-terminal domain of MutM-like DNA repair proteins"/>
    <property type="match status" value="1"/>
</dbReference>
<evidence type="ECO:0000256" key="4">
    <source>
        <dbReference type="ARBA" id="ARBA00022801"/>
    </source>
</evidence>
<dbReference type="Gene3D" id="3.20.190.10">
    <property type="entry name" value="MutM-like, N-terminal"/>
    <property type="match status" value="1"/>
</dbReference>
<keyword evidence="6" id="KW-0234">DNA repair</keyword>
<dbReference type="Gene3D" id="1.10.8.50">
    <property type="match status" value="1"/>
</dbReference>
<dbReference type="GO" id="GO:0006284">
    <property type="term" value="P:base-excision repair"/>
    <property type="evidence" value="ECO:0007669"/>
    <property type="project" value="InterPro"/>
</dbReference>
<evidence type="ECO:0000313" key="12">
    <source>
        <dbReference type="Proteomes" id="UP000094313"/>
    </source>
</evidence>
<dbReference type="GO" id="GO:0003906">
    <property type="term" value="F:DNA-(apurinic or apyrimidinic site) endonuclease activity"/>
    <property type="evidence" value="ECO:0007669"/>
    <property type="project" value="InterPro"/>
</dbReference>
<sequence>MPELPDLEVFRENLNERLAGKKLTTVQVPYDKKLNVSGDQLRAVLSGQELKSLSRSGKELHLNFEKGDVLALHLMLRGQLHFFEESHVIKSPVIELFFEGGTGLVMSDFQKMATPTLNPPAAEAPDALDKSVNVDFLIKEFKGKKAAIKAILLDQNKIRGIGNAYADEILWKAGISPYSIAGKIPEEKLKDLHRAINEVLKDAIVQIRKAHPGSITGEFRDFLKVHTQKYPKSPTGGEIIIQKSGARKTYYTEEQELFN</sequence>
<dbReference type="Pfam" id="PF06831">
    <property type="entry name" value="H2TH"/>
    <property type="match status" value="1"/>
</dbReference>
<keyword evidence="9" id="KW-0326">Glycosidase</keyword>
<evidence type="ECO:0000256" key="2">
    <source>
        <dbReference type="ARBA" id="ARBA00009409"/>
    </source>
</evidence>
<keyword evidence="12" id="KW-1185">Reference proteome</keyword>
<feature type="domain" description="Formamidopyrimidine-DNA glycosylase catalytic" evidence="10">
    <location>
        <begin position="2"/>
        <end position="113"/>
    </location>
</feature>
<dbReference type="InterPro" id="IPR035937">
    <property type="entry name" value="FPG_N"/>
</dbReference>
<dbReference type="InterPro" id="IPR012319">
    <property type="entry name" value="FPG_cat"/>
</dbReference>
<dbReference type="PROSITE" id="PS51068">
    <property type="entry name" value="FPG_CAT"/>
    <property type="match status" value="1"/>
</dbReference>
<dbReference type="AlphaFoldDB" id="A0A1D7QBY8"/>
<accession>A0A1D7QBY8</accession>
<name>A0A1D7QBY8_9SPHI</name>
<keyword evidence="7" id="KW-0456">Lyase</keyword>
<dbReference type="GO" id="GO:0008270">
    <property type="term" value="F:zinc ion binding"/>
    <property type="evidence" value="ECO:0007669"/>
    <property type="project" value="InterPro"/>
</dbReference>
<dbReference type="PANTHER" id="PTHR22993">
    <property type="entry name" value="FORMAMIDOPYRIMIDINE-DNA GLYCOSYLASE"/>
    <property type="match status" value="1"/>
</dbReference>
<evidence type="ECO:0000256" key="8">
    <source>
        <dbReference type="ARBA" id="ARBA00023268"/>
    </source>
</evidence>
<dbReference type="OrthoDB" id="9800855at2"/>
<gene>
    <name evidence="11" type="ORF">BFS30_02950</name>
</gene>
<dbReference type="GO" id="GO:0016829">
    <property type="term" value="F:lyase activity"/>
    <property type="evidence" value="ECO:0007669"/>
    <property type="project" value="UniProtKB-KW"/>
</dbReference>
<evidence type="ECO:0000256" key="5">
    <source>
        <dbReference type="ARBA" id="ARBA00023125"/>
    </source>
</evidence>
<dbReference type="Proteomes" id="UP000094313">
    <property type="component" value="Chromosome"/>
</dbReference>
<keyword evidence="8" id="KW-0511">Multifunctional enzyme</keyword>
<dbReference type="SUPFAM" id="SSF46946">
    <property type="entry name" value="S13-like H2TH domain"/>
    <property type="match status" value="1"/>
</dbReference>
<dbReference type="EMBL" id="CP017141">
    <property type="protein sequence ID" value="AOM76210.1"/>
    <property type="molecule type" value="Genomic_DNA"/>
</dbReference>
<dbReference type="GO" id="GO:0008534">
    <property type="term" value="F:oxidized purine nucleobase lesion DNA N-glycosylase activity"/>
    <property type="evidence" value="ECO:0007669"/>
    <property type="project" value="UniProtKB-EC"/>
</dbReference>
<dbReference type="InterPro" id="IPR010979">
    <property type="entry name" value="Ribosomal_uS13-like_H2TH"/>
</dbReference>
<organism evidence="11 12">
    <name type="scientific">Pedobacter steynii</name>
    <dbReference type="NCBI Taxonomy" id="430522"/>
    <lineage>
        <taxon>Bacteria</taxon>
        <taxon>Pseudomonadati</taxon>
        <taxon>Bacteroidota</taxon>
        <taxon>Sphingobacteriia</taxon>
        <taxon>Sphingobacteriales</taxon>
        <taxon>Sphingobacteriaceae</taxon>
        <taxon>Pedobacter</taxon>
    </lineage>
</organism>
<dbReference type="Pfam" id="PF01149">
    <property type="entry name" value="Fapy_DNA_glyco"/>
    <property type="match status" value="1"/>
</dbReference>
<evidence type="ECO:0000256" key="7">
    <source>
        <dbReference type="ARBA" id="ARBA00023239"/>
    </source>
</evidence>
<evidence type="ECO:0000256" key="1">
    <source>
        <dbReference type="ARBA" id="ARBA00001668"/>
    </source>
</evidence>
<dbReference type="KEGG" id="psty:BFS30_02950"/>
<dbReference type="GO" id="GO:0003684">
    <property type="term" value="F:damaged DNA binding"/>
    <property type="evidence" value="ECO:0007669"/>
    <property type="project" value="InterPro"/>
</dbReference>